<comment type="cofactor">
    <cofactor evidence="2 13">
        <name>Mg(2+)</name>
        <dbReference type="ChEBI" id="CHEBI:18420"/>
    </cofactor>
</comment>
<evidence type="ECO:0000256" key="8">
    <source>
        <dbReference type="ARBA" id="ARBA00022842"/>
    </source>
</evidence>
<feature type="binding site" evidence="12">
    <location>
        <position position="165"/>
    </location>
    <ligand>
        <name>substrate</name>
    </ligand>
</feature>
<evidence type="ECO:0000313" key="16">
    <source>
        <dbReference type="EMBL" id="MCK8784092.1"/>
    </source>
</evidence>
<keyword evidence="6 16" id="KW-0378">Hydrolase</keyword>
<dbReference type="AlphaFoldDB" id="A0A9X2BTB3"/>
<comment type="caution">
    <text evidence="16">The sequence shown here is derived from an EMBL/GenBank/DDBJ whole genome shotgun (WGS) entry which is preliminary data.</text>
</comment>
<keyword evidence="17" id="KW-1185">Reference proteome</keyword>
<evidence type="ECO:0000256" key="1">
    <source>
        <dbReference type="ARBA" id="ARBA00001913"/>
    </source>
</evidence>
<organism evidence="16 17">
    <name type="scientific">Roseomonas acroporae</name>
    <dbReference type="NCBI Taxonomy" id="2937791"/>
    <lineage>
        <taxon>Bacteria</taxon>
        <taxon>Pseudomonadati</taxon>
        <taxon>Pseudomonadota</taxon>
        <taxon>Alphaproteobacteria</taxon>
        <taxon>Acetobacterales</taxon>
        <taxon>Roseomonadaceae</taxon>
        <taxon>Roseomonas</taxon>
    </lineage>
</organism>
<comment type="cofactor">
    <cofactor evidence="1 13">
        <name>Ca(2+)</name>
        <dbReference type="ChEBI" id="CHEBI:29108"/>
    </cofactor>
</comment>
<feature type="domain" description="Fumarylacetoacetase-like C-terminal" evidence="14">
    <location>
        <begin position="154"/>
        <end position="443"/>
    </location>
</feature>
<dbReference type="GO" id="GO:0046872">
    <property type="term" value="F:metal ion binding"/>
    <property type="evidence" value="ECO:0007669"/>
    <property type="project" value="UniProtKB-KW"/>
</dbReference>
<evidence type="ECO:0000256" key="13">
    <source>
        <dbReference type="PIRSR" id="PIRSR605959-3"/>
    </source>
</evidence>
<feature type="binding site" evidence="13">
    <location>
        <position position="279"/>
    </location>
    <ligand>
        <name>Mg(2+)</name>
        <dbReference type="ChEBI" id="CHEBI:18420"/>
    </ligand>
</feature>
<feature type="domain" description="Fumarylacetoacetase N-terminal" evidence="15">
    <location>
        <begin position="45"/>
        <end position="142"/>
    </location>
</feature>
<keyword evidence="5 13" id="KW-0479">Metal-binding</keyword>
<evidence type="ECO:0000256" key="4">
    <source>
        <dbReference type="ARBA" id="ARBA00012094"/>
    </source>
</evidence>
<gene>
    <name evidence="16" type="primary">fahA</name>
    <name evidence="16" type="ORF">M0638_06835</name>
</gene>
<name>A0A9X2BTB3_9PROT</name>
<dbReference type="SUPFAM" id="SSF56529">
    <property type="entry name" value="FAH"/>
    <property type="match status" value="1"/>
</dbReference>
<feature type="binding site" evidence="13">
    <location>
        <position position="221"/>
    </location>
    <ligand>
        <name>Ca(2+)</name>
        <dbReference type="ChEBI" id="CHEBI:29108"/>
    </ligand>
</feature>
<evidence type="ECO:0000256" key="5">
    <source>
        <dbReference type="ARBA" id="ARBA00022723"/>
    </source>
</evidence>
<dbReference type="PANTHER" id="PTHR43069:SF2">
    <property type="entry name" value="FUMARYLACETOACETASE"/>
    <property type="match status" value="1"/>
</dbReference>
<feature type="binding site" evidence="12">
    <location>
        <position position="382"/>
    </location>
    <ligand>
        <name>substrate</name>
    </ligand>
</feature>
<dbReference type="Gene3D" id="2.30.30.230">
    <property type="entry name" value="Fumarylacetoacetase, N-terminal domain"/>
    <property type="match status" value="1"/>
</dbReference>
<evidence type="ECO:0000256" key="9">
    <source>
        <dbReference type="ARBA" id="ARBA00022878"/>
    </source>
</evidence>
<dbReference type="InterPro" id="IPR011234">
    <property type="entry name" value="Fumarylacetoacetase-like_C"/>
</dbReference>
<feature type="binding site" evidence="12">
    <location>
        <position position="262"/>
    </location>
    <ligand>
        <name>substrate</name>
    </ligand>
</feature>
<keyword evidence="7 13" id="KW-0106">Calcium</keyword>
<dbReference type="InterPro" id="IPR005959">
    <property type="entry name" value="Fumarylacetoacetase"/>
</dbReference>
<reference evidence="16" key="1">
    <citation type="submission" date="2022-04" db="EMBL/GenBank/DDBJ databases">
        <title>Roseomonas acroporae sp. nov., isolated from coral Acropora digitifera.</title>
        <authorList>
            <person name="Sun H."/>
        </authorList>
    </citation>
    <scope>NUCLEOTIDE SEQUENCE</scope>
    <source>
        <strain evidence="16">NAR14</strain>
    </source>
</reference>
<dbReference type="GO" id="GO:1902000">
    <property type="term" value="P:homogentisate catabolic process"/>
    <property type="evidence" value="ECO:0007669"/>
    <property type="project" value="TreeGrafter"/>
</dbReference>
<dbReference type="GO" id="GO:0006559">
    <property type="term" value="P:L-phenylalanine catabolic process"/>
    <property type="evidence" value="ECO:0007669"/>
    <property type="project" value="UniProtKB-KW"/>
</dbReference>
<dbReference type="EC" id="3.7.1.2" evidence="4"/>
<feature type="binding site" evidence="13">
    <location>
        <position position="150"/>
    </location>
    <ligand>
        <name>Ca(2+)</name>
        <dbReference type="ChEBI" id="CHEBI:29108"/>
    </ligand>
</feature>
<accession>A0A9X2BTB3</accession>
<feature type="binding site" evidence="13">
    <location>
        <position position="223"/>
    </location>
    <ligand>
        <name>Ca(2+)</name>
        <dbReference type="ChEBI" id="CHEBI:29108"/>
    </ligand>
</feature>
<dbReference type="PANTHER" id="PTHR43069">
    <property type="entry name" value="FUMARYLACETOACETASE"/>
    <property type="match status" value="1"/>
</dbReference>
<evidence type="ECO:0000259" key="14">
    <source>
        <dbReference type="Pfam" id="PF01557"/>
    </source>
</evidence>
<evidence type="ECO:0000313" key="17">
    <source>
        <dbReference type="Proteomes" id="UP001139516"/>
    </source>
</evidence>
<dbReference type="GO" id="GO:0006572">
    <property type="term" value="P:L-tyrosine catabolic process"/>
    <property type="evidence" value="ECO:0007669"/>
    <property type="project" value="UniProtKB-KW"/>
</dbReference>
<keyword evidence="10" id="KW-0585">Phenylalanine catabolism</keyword>
<dbReference type="RefSeq" id="WP_248666215.1">
    <property type="nucleotide sequence ID" value="NZ_JALPRX010000023.1"/>
</dbReference>
<evidence type="ECO:0000256" key="3">
    <source>
        <dbReference type="ARBA" id="ARBA00004782"/>
    </source>
</evidence>
<dbReference type="EMBL" id="JALPRX010000023">
    <property type="protein sequence ID" value="MCK8784092.1"/>
    <property type="molecule type" value="Genomic_DNA"/>
</dbReference>
<evidence type="ECO:0000256" key="11">
    <source>
        <dbReference type="PIRSR" id="PIRSR605959-1"/>
    </source>
</evidence>
<dbReference type="InterPro" id="IPR036663">
    <property type="entry name" value="Fumarylacetoacetase_C_sf"/>
</dbReference>
<protein>
    <recommendedName>
        <fullName evidence="4">fumarylacetoacetase</fullName>
        <ecNumber evidence="4">3.7.1.2</ecNumber>
    </recommendedName>
</protein>
<dbReference type="Proteomes" id="UP001139516">
    <property type="component" value="Unassembled WGS sequence"/>
</dbReference>
<feature type="binding site" evidence="13">
    <location>
        <position position="255"/>
    </location>
    <ligand>
        <name>Mg(2+)</name>
        <dbReference type="ChEBI" id="CHEBI:18420"/>
    </ligand>
</feature>
<feature type="binding site" evidence="13">
    <location>
        <position position="255"/>
    </location>
    <ligand>
        <name>Ca(2+)</name>
        <dbReference type="ChEBI" id="CHEBI:29108"/>
    </ligand>
</feature>
<evidence type="ECO:0000259" key="15">
    <source>
        <dbReference type="Pfam" id="PF09298"/>
    </source>
</evidence>
<comment type="pathway">
    <text evidence="3">Amino-acid degradation; L-phenylalanine degradation; acetoacetate and fumarate from L-phenylalanine: step 6/6.</text>
</comment>
<dbReference type="Gene3D" id="3.90.850.10">
    <property type="entry name" value="Fumarylacetoacetase-like, C-terminal domain"/>
    <property type="match status" value="1"/>
</dbReference>
<proteinExistence type="predicted"/>
<dbReference type="SUPFAM" id="SSF63433">
    <property type="entry name" value="Fumarylacetoacetate hydrolase, FAH, N-terminal domain"/>
    <property type="match status" value="1"/>
</dbReference>
<evidence type="ECO:0000256" key="10">
    <source>
        <dbReference type="ARBA" id="ARBA00023232"/>
    </source>
</evidence>
<evidence type="ECO:0000256" key="2">
    <source>
        <dbReference type="ARBA" id="ARBA00001946"/>
    </source>
</evidence>
<dbReference type="InterPro" id="IPR015377">
    <property type="entry name" value="Fumarylacetoacetase_N"/>
</dbReference>
<evidence type="ECO:0000256" key="12">
    <source>
        <dbReference type="PIRSR" id="PIRSR605959-2"/>
    </source>
</evidence>
<keyword evidence="8 13" id="KW-0460">Magnesium</keyword>
<feature type="binding site" evidence="13">
    <location>
        <position position="275"/>
    </location>
    <ligand>
        <name>Mg(2+)</name>
        <dbReference type="ChEBI" id="CHEBI:18420"/>
    </ligand>
</feature>
<sequence>MPAPVNAHMLALMETSPATPDATHDPRLRSWLPAANAAGCDFPIQNLPLGAFSRPGESATRIGVAIGDRVLDLRAARDAGLLHGPAADAATAPDLRPLMALGRPAATQLRAAVSALLREGAPRAEAAAAATLPMRDATMRLPCAIMNFTDFMISRDHTARLGARRDAANPLPPAFEHLPVAYHSRASSVRVSGEPVVRPHGQRRDADGGVSFGPCRNLDFELELAIWLAGENALGTPVPMASAPSRLFGYGLLNDWSARDIQFLEMAPLGPFLGKSLSTTVSPWIVTADAMLPFAAPAAPRPAGDLPVPPHLDSPANRESGALRIAMEVLLLTPALREAGAAPARLTATEFAGLYWTPAQLVAHHASNGCNLLPGDLLGSGTCSGPTDDSRACLAEILLGGPVTLPNGETRRFLEDGDEVIFRAKAHAPGAVPIGFGECRAAVAPAVEWPGA</sequence>
<feature type="active site" description="Proton acceptor" evidence="11">
    <location>
        <position position="157"/>
    </location>
</feature>
<dbReference type="NCBIfam" id="TIGR01266">
    <property type="entry name" value="fum_ac_acetase"/>
    <property type="match status" value="1"/>
</dbReference>
<keyword evidence="9" id="KW-0828">Tyrosine catabolism</keyword>
<dbReference type="InterPro" id="IPR036462">
    <property type="entry name" value="Fumarylacetoacetase_N_sf"/>
</dbReference>
<dbReference type="Pfam" id="PF09298">
    <property type="entry name" value="FAA_hydrolase_N"/>
    <property type="match status" value="1"/>
</dbReference>
<dbReference type="Pfam" id="PF01557">
    <property type="entry name" value="FAA_hydrolase"/>
    <property type="match status" value="1"/>
</dbReference>
<evidence type="ECO:0000256" key="7">
    <source>
        <dbReference type="ARBA" id="ARBA00022837"/>
    </source>
</evidence>
<evidence type="ECO:0000256" key="6">
    <source>
        <dbReference type="ARBA" id="ARBA00022801"/>
    </source>
</evidence>
<dbReference type="GO" id="GO:0004334">
    <property type="term" value="F:fumarylacetoacetase activity"/>
    <property type="evidence" value="ECO:0007669"/>
    <property type="project" value="UniProtKB-EC"/>
</dbReference>